<gene>
    <name evidence="2" type="ORF">CLV59_103548</name>
</gene>
<protein>
    <recommendedName>
        <fullName evidence="1">SnoaL-like domain-containing protein</fullName>
    </recommendedName>
</protein>
<evidence type="ECO:0000259" key="1">
    <source>
        <dbReference type="Pfam" id="PF20409"/>
    </source>
</evidence>
<evidence type="ECO:0000313" key="2">
    <source>
        <dbReference type="EMBL" id="RAJ83580.1"/>
    </source>
</evidence>
<dbReference type="EMBL" id="QLMA01000003">
    <property type="protein sequence ID" value="RAJ83580.1"/>
    <property type="molecule type" value="Genomic_DNA"/>
</dbReference>
<dbReference type="RefSeq" id="WP_111592217.1">
    <property type="nucleotide sequence ID" value="NZ_QLMA01000003.1"/>
</dbReference>
<dbReference type="SUPFAM" id="SSF54427">
    <property type="entry name" value="NTF2-like"/>
    <property type="match status" value="1"/>
</dbReference>
<dbReference type="AlphaFoldDB" id="A0A327W5E9"/>
<evidence type="ECO:0000313" key="3">
    <source>
        <dbReference type="Proteomes" id="UP000249819"/>
    </source>
</evidence>
<name>A0A327W5E9_9BACT</name>
<organism evidence="2 3">
    <name type="scientific">Chitinophaga dinghuensis</name>
    <dbReference type="NCBI Taxonomy" id="1539050"/>
    <lineage>
        <taxon>Bacteria</taxon>
        <taxon>Pseudomonadati</taxon>
        <taxon>Bacteroidota</taxon>
        <taxon>Chitinophagia</taxon>
        <taxon>Chitinophagales</taxon>
        <taxon>Chitinophagaceae</taxon>
        <taxon>Chitinophaga</taxon>
    </lineage>
</organism>
<comment type="caution">
    <text evidence="2">The sequence shown here is derived from an EMBL/GenBank/DDBJ whole genome shotgun (WGS) entry which is preliminary data.</text>
</comment>
<sequence>MKITEIASRLIELCLKGEFEAAQTELYADDAISVEPYATPAFEKETHGLQGIYEKGRKFDGMVEKYHSLECSAPLFAESSFAITMSMDVTMKGMDRMKYTEICVYEVKNGKIVAERFFM</sequence>
<reference evidence="2 3" key="1">
    <citation type="submission" date="2018-06" db="EMBL/GenBank/DDBJ databases">
        <title>Genomic Encyclopedia of Archaeal and Bacterial Type Strains, Phase II (KMG-II): from individual species to whole genera.</title>
        <authorList>
            <person name="Goeker M."/>
        </authorList>
    </citation>
    <scope>NUCLEOTIDE SEQUENCE [LARGE SCALE GENOMIC DNA]</scope>
    <source>
        <strain evidence="2 3">DSM 29821</strain>
    </source>
</reference>
<accession>A0A327W5E9</accession>
<dbReference type="Gene3D" id="3.10.450.50">
    <property type="match status" value="1"/>
</dbReference>
<dbReference type="Proteomes" id="UP000249819">
    <property type="component" value="Unassembled WGS sequence"/>
</dbReference>
<feature type="domain" description="SnoaL-like" evidence="1">
    <location>
        <begin position="3"/>
        <end position="118"/>
    </location>
</feature>
<dbReference type="InterPro" id="IPR032710">
    <property type="entry name" value="NTF2-like_dom_sf"/>
</dbReference>
<dbReference type="Pfam" id="PF20409">
    <property type="entry name" value="SnoaL_5"/>
    <property type="match status" value="1"/>
</dbReference>
<keyword evidence="3" id="KW-1185">Reference proteome</keyword>
<dbReference type="OrthoDB" id="336094at2"/>
<proteinExistence type="predicted"/>
<dbReference type="InterPro" id="IPR046860">
    <property type="entry name" value="SnoaL_5"/>
</dbReference>